<dbReference type="EMBL" id="HACG01053391">
    <property type="protein sequence ID" value="CEL00262.1"/>
    <property type="molecule type" value="Transcribed_RNA"/>
</dbReference>
<evidence type="ECO:0000313" key="2">
    <source>
        <dbReference type="EMBL" id="CEL00262.1"/>
    </source>
</evidence>
<protein>
    <submittedName>
        <fullName evidence="2">Uncharacterized protein</fullName>
    </submittedName>
</protein>
<reference evidence="2" key="1">
    <citation type="submission" date="2014-12" db="EMBL/GenBank/DDBJ databases">
        <title>Insight into the proteome of Arion vulgaris.</title>
        <authorList>
            <person name="Aradska J."/>
            <person name="Bulat T."/>
            <person name="Smidak R."/>
            <person name="Sarate P."/>
            <person name="Gangsoo J."/>
            <person name="Sialana F."/>
            <person name="Bilban M."/>
            <person name="Lubec G."/>
        </authorList>
    </citation>
    <scope>NUCLEOTIDE SEQUENCE</scope>
    <source>
        <tissue evidence="2">Skin</tissue>
    </source>
</reference>
<dbReference type="AlphaFoldDB" id="A0A0B7C4Y0"/>
<feature type="non-terminal residue" evidence="2">
    <location>
        <position position="1"/>
    </location>
</feature>
<feature type="region of interest" description="Disordered" evidence="1">
    <location>
        <begin position="42"/>
        <end position="65"/>
    </location>
</feature>
<gene>
    <name evidence="2" type="primary">ORF223270</name>
</gene>
<sequence length="65" mass="7327">LGLRNPTNNCSSNVDLTSQTEDCYLQSSATILIPRSENLSTTYQHQTSQNQLPSKITRNIEHYSN</sequence>
<evidence type="ECO:0000256" key="1">
    <source>
        <dbReference type="SAM" id="MobiDB-lite"/>
    </source>
</evidence>
<proteinExistence type="predicted"/>
<name>A0A0B7C4Y0_9EUPU</name>
<organism evidence="2">
    <name type="scientific">Arion vulgaris</name>
    <dbReference type="NCBI Taxonomy" id="1028688"/>
    <lineage>
        <taxon>Eukaryota</taxon>
        <taxon>Metazoa</taxon>
        <taxon>Spiralia</taxon>
        <taxon>Lophotrochozoa</taxon>
        <taxon>Mollusca</taxon>
        <taxon>Gastropoda</taxon>
        <taxon>Heterobranchia</taxon>
        <taxon>Euthyneura</taxon>
        <taxon>Panpulmonata</taxon>
        <taxon>Eupulmonata</taxon>
        <taxon>Stylommatophora</taxon>
        <taxon>Helicina</taxon>
        <taxon>Arionoidea</taxon>
        <taxon>Arionidae</taxon>
        <taxon>Arion</taxon>
    </lineage>
</organism>
<accession>A0A0B7C4Y0</accession>
<feature type="compositionally biased region" description="Polar residues" evidence="1">
    <location>
        <begin position="42"/>
        <end position="57"/>
    </location>
</feature>